<comment type="caution">
    <text evidence="4">The sequence shown here is derived from an EMBL/GenBank/DDBJ whole genome shotgun (WGS) entry which is preliminary data.</text>
</comment>
<protein>
    <submittedName>
        <fullName evidence="4">TetR family transcriptional regulator</fullName>
    </submittedName>
</protein>
<dbReference type="PANTHER" id="PTHR43479:SF22">
    <property type="entry name" value="TRANSCRIPTIONAL REGULATOR, TETR FAMILY"/>
    <property type="match status" value="1"/>
</dbReference>
<dbReference type="InterPro" id="IPR009057">
    <property type="entry name" value="Homeodomain-like_sf"/>
</dbReference>
<dbReference type="InterPro" id="IPR001647">
    <property type="entry name" value="HTH_TetR"/>
</dbReference>
<dbReference type="InterPro" id="IPR023772">
    <property type="entry name" value="DNA-bd_HTH_TetR-type_CS"/>
</dbReference>
<feature type="DNA-binding region" description="H-T-H motif" evidence="2">
    <location>
        <begin position="27"/>
        <end position="46"/>
    </location>
</feature>
<dbReference type="PROSITE" id="PS50977">
    <property type="entry name" value="HTH_TETR_2"/>
    <property type="match status" value="1"/>
</dbReference>
<dbReference type="Pfam" id="PF00440">
    <property type="entry name" value="TetR_N"/>
    <property type="match status" value="1"/>
</dbReference>
<gene>
    <name evidence="4" type="ORF">A374_04439</name>
</gene>
<evidence type="ECO:0000313" key="5">
    <source>
        <dbReference type="Proteomes" id="UP000004080"/>
    </source>
</evidence>
<dbReference type="GO" id="GO:0003677">
    <property type="term" value="F:DNA binding"/>
    <property type="evidence" value="ECO:0007669"/>
    <property type="project" value="UniProtKB-UniRule"/>
</dbReference>
<evidence type="ECO:0000256" key="2">
    <source>
        <dbReference type="PROSITE-ProRule" id="PRU00335"/>
    </source>
</evidence>
<keyword evidence="1 2" id="KW-0238">DNA-binding</keyword>
<dbReference type="SUPFAM" id="SSF46689">
    <property type="entry name" value="Homeodomain-like"/>
    <property type="match status" value="1"/>
</dbReference>
<dbReference type="InterPro" id="IPR050624">
    <property type="entry name" value="HTH-type_Tx_Regulator"/>
</dbReference>
<dbReference type="Proteomes" id="UP000004080">
    <property type="component" value="Unassembled WGS sequence"/>
</dbReference>
<dbReference type="PANTHER" id="PTHR43479">
    <property type="entry name" value="ACREF/ENVCD OPERON REPRESSOR-RELATED"/>
    <property type="match status" value="1"/>
</dbReference>
<organism evidence="4 5">
    <name type="scientific">Fictibacillus macauensis ZFHKF-1</name>
    <dbReference type="NCBI Taxonomy" id="1196324"/>
    <lineage>
        <taxon>Bacteria</taxon>
        <taxon>Bacillati</taxon>
        <taxon>Bacillota</taxon>
        <taxon>Bacilli</taxon>
        <taxon>Bacillales</taxon>
        <taxon>Fictibacillaceae</taxon>
        <taxon>Fictibacillus</taxon>
    </lineage>
</organism>
<dbReference type="EMBL" id="AKKV01000020">
    <property type="protein sequence ID" value="EIT86792.1"/>
    <property type="molecule type" value="Genomic_DNA"/>
</dbReference>
<dbReference type="PRINTS" id="PR00455">
    <property type="entry name" value="HTHTETR"/>
</dbReference>
<dbReference type="AlphaFoldDB" id="I8ALK0"/>
<evidence type="ECO:0000313" key="4">
    <source>
        <dbReference type="EMBL" id="EIT86792.1"/>
    </source>
</evidence>
<reference evidence="4 5" key="1">
    <citation type="journal article" date="2012" name="J. Bacteriol.">
        <title>Genome of Bacillus macauensis ZFHKF-1, a Long-Chain-Forming Bacterium.</title>
        <authorList>
            <person name="Cai L."/>
            <person name="Zhang T."/>
        </authorList>
    </citation>
    <scope>NUCLEOTIDE SEQUENCE [LARGE SCALE GENOMIC DNA]</scope>
    <source>
        <strain evidence="4 5">ZFHKF-1</strain>
    </source>
</reference>
<feature type="domain" description="HTH tetR-type" evidence="3">
    <location>
        <begin position="4"/>
        <end position="64"/>
    </location>
</feature>
<dbReference type="PATRIC" id="fig|1196324.3.peg.902"/>
<dbReference type="PROSITE" id="PS01081">
    <property type="entry name" value="HTH_TETR_1"/>
    <property type="match status" value="1"/>
</dbReference>
<dbReference type="eggNOG" id="COG1309">
    <property type="taxonomic scope" value="Bacteria"/>
</dbReference>
<dbReference type="STRING" id="1196324.A374_04439"/>
<dbReference type="RefSeq" id="WP_007200987.1">
    <property type="nucleotide sequence ID" value="NZ_AKKV01000020.1"/>
</dbReference>
<accession>I8ALK0</accession>
<sequence>MTTNERKQLIIEEASALFANKGYDATSIQEIATACDISKGAFYLHFKSKEALLLSIFQYNQDHLRKKIRAIEALHLPARDTFIKQLSMQLSEIIERRDFIIMHYREQTVALNDEIRALTKATQREIQEWYENMLLTIYGQQLTPYRYDLSLLLDGIRNGFIRLLLITSLPLNTEEIGTYILHRMDDLVKGILHQAAPPLLKEEAIQRFFQPSSSPEPLDAKDLVLHMKTIVPTLTGEASLLKESEKAILHLERILSQEDVDVYSVRGALTIIQQLQPLTTYCHQLAQHYDITL</sequence>
<keyword evidence="5" id="KW-1185">Reference proteome</keyword>
<evidence type="ECO:0000259" key="3">
    <source>
        <dbReference type="PROSITE" id="PS50977"/>
    </source>
</evidence>
<dbReference type="OrthoDB" id="9812993at2"/>
<proteinExistence type="predicted"/>
<dbReference type="Gene3D" id="1.10.357.10">
    <property type="entry name" value="Tetracycline Repressor, domain 2"/>
    <property type="match status" value="1"/>
</dbReference>
<evidence type="ECO:0000256" key="1">
    <source>
        <dbReference type="ARBA" id="ARBA00023125"/>
    </source>
</evidence>
<name>I8ALK0_9BACL</name>